<dbReference type="Proteomes" id="UP000549394">
    <property type="component" value="Unassembled WGS sequence"/>
</dbReference>
<proteinExistence type="predicted"/>
<dbReference type="OrthoDB" id="530923at2759"/>
<comment type="caution">
    <text evidence="2">The sequence shown here is derived from an EMBL/GenBank/DDBJ whole genome shotgun (WGS) entry which is preliminary data.</text>
</comment>
<dbReference type="InterPro" id="IPR050187">
    <property type="entry name" value="Lipid_Phosphate_FormReg"/>
</dbReference>
<dbReference type="SUPFAM" id="SSF111331">
    <property type="entry name" value="NAD kinase/diacylglycerol kinase-like"/>
    <property type="match status" value="1"/>
</dbReference>
<dbReference type="InterPro" id="IPR001206">
    <property type="entry name" value="Diacylglycerol_kinase_cat_dom"/>
</dbReference>
<protein>
    <submittedName>
        <fullName evidence="2">DgyrCDS4501</fullName>
    </submittedName>
</protein>
<dbReference type="GO" id="GO:0016020">
    <property type="term" value="C:membrane"/>
    <property type="evidence" value="ECO:0007669"/>
    <property type="project" value="GOC"/>
</dbReference>
<dbReference type="AlphaFoldDB" id="A0A7I8VIL5"/>
<evidence type="ECO:0000313" key="2">
    <source>
        <dbReference type="EMBL" id="CAD5115534.1"/>
    </source>
</evidence>
<keyword evidence="3" id="KW-1185">Reference proteome</keyword>
<dbReference type="Gene3D" id="3.40.50.10330">
    <property type="entry name" value="Probable inorganic polyphosphate/atp-NAD kinase, domain 1"/>
    <property type="match status" value="1"/>
</dbReference>
<dbReference type="InterPro" id="IPR016064">
    <property type="entry name" value="NAD/diacylglycerol_kinase_sf"/>
</dbReference>
<name>A0A7I8VIL5_9ANNE</name>
<dbReference type="PANTHER" id="PTHR12358">
    <property type="entry name" value="SPHINGOSINE KINASE"/>
    <property type="match status" value="1"/>
</dbReference>
<dbReference type="SMART" id="SM00046">
    <property type="entry name" value="DAGKc"/>
    <property type="match status" value="1"/>
</dbReference>
<dbReference type="PANTHER" id="PTHR12358:SF54">
    <property type="entry name" value="SPHINGOSINE KINASE RELATED PROTEIN"/>
    <property type="match status" value="1"/>
</dbReference>
<evidence type="ECO:0000259" key="1">
    <source>
        <dbReference type="PROSITE" id="PS50146"/>
    </source>
</evidence>
<organism evidence="2 3">
    <name type="scientific">Dimorphilus gyrociliatus</name>
    <dbReference type="NCBI Taxonomy" id="2664684"/>
    <lineage>
        <taxon>Eukaryota</taxon>
        <taxon>Metazoa</taxon>
        <taxon>Spiralia</taxon>
        <taxon>Lophotrochozoa</taxon>
        <taxon>Annelida</taxon>
        <taxon>Polychaeta</taxon>
        <taxon>Polychaeta incertae sedis</taxon>
        <taxon>Dinophilidae</taxon>
        <taxon>Dimorphilus</taxon>
    </lineage>
</organism>
<dbReference type="EMBL" id="CAJFCJ010000006">
    <property type="protein sequence ID" value="CAD5115534.1"/>
    <property type="molecule type" value="Genomic_DNA"/>
</dbReference>
<gene>
    <name evidence="2" type="ORF">DGYR_LOCUS4264</name>
</gene>
<feature type="domain" description="DAGKc" evidence="1">
    <location>
        <begin position="81"/>
        <end position="231"/>
    </location>
</feature>
<sequence>MIIPYNLIIFKTFRNDSSGNGEDLLTIECSGSDKLILYYIKKEKDPVWKIGKFVIFTGSSEEQNRLKTEIQYVIDSNWPGKKLKHLQLYVNPMSGWKKAKSMVKKDVLPVFELLNIKVTILETERKGHLKEHVQTLNVDDFDGIIVAGGDGSFAELINGLLEKGMKDANLDLNTPGIRPPSPNVTLGILPCGTGNGLANSSHGCLDPVTAALHIVKGISIPSKAFTVHSGSKFMRYGFLCGGYGVFSLAIKRSETNRWMGPLRYVYGMFSSMAQNKDFMVTTSAEVYTTDNRIDGPTEWKEFPKTVRNVEIFIYDMREGWGNTTKQGLQNALFVCLVLPCKVWEQFKGVYKLITRNPTRFDKDCYLPFNCRSLKMEWDDDAIGYDGYINVDGEITNLPERNCCLTAFGDAFRVFGRSEKVQDEKH</sequence>
<dbReference type="GO" id="GO:0001727">
    <property type="term" value="F:lipid kinase activity"/>
    <property type="evidence" value="ECO:0007669"/>
    <property type="project" value="TreeGrafter"/>
</dbReference>
<evidence type="ECO:0000313" key="3">
    <source>
        <dbReference type="Proteomes" id="UP000549394"/>
    </source>
</evidence>
<reference evidence="2 3" key="1">
    <citation type="submission" date="2020-08" db="EMBL/GenBank/DDBJ databases">
        <authorList>
            <person name="Hejnol A."/>
        </authorList>
    </citation>
    <scope>NUCLEOTIDE SEQUENCE [LARGE SCALE GENOMIC DNA]</scope>
</reference>
<dbReference type="Gene3D" id="2.60.200.40">
    <property type="match status" value="1"/>
</dbReference>
<dbReference type="PROSITE" id="PS50146">
    <property type="entry name" value="DAGK"/>
    <property type="match status" value="1"/>
</dbReference>
<dbReference type="InterPro" id="IPR017438">
    <property type="entry name" value="ATP-NAD_kinase_N"/>
</dbReference>
<dbReference type="Pfam" id="PF00781">
    <property type="entry name" value="DAGK_cat"/>
    <property type="match status" value="1"/>
</dbReference>
<accession>A0A7I8VIL5</accession>
<dbReference type="GO" id="GO:0006665">
    <property type="term" value="P:sphingolipid metabolic process"/>
    <property type="evidence" value="ECO:0007669"/>
    <property type="project" value="TreeGrafter"/>
</dbReference>